<sequence>MVVPPGRLAPSAPANGSLGPIKGAKSLLASELNIRAANALDGARKMPPVARSERWSRRSSRSDAGCTCA</sequence>
<feature type="region of interest" description="Disordered" evidence="1">
    <location>
        <begin position="44"/>
        <end position="69"/>
    </location>
</feature>
<organism evidence="2 3">
    <name type="scientific">Bradyrhizobium niftali</name>
    <dbReference type="NCBI Taxonomy" id="2560055"/>
    <lineage>
        <taxon>Bacteria</taxon>
        <taxon>Pseudomonadati</taxon>
        <taxon>Pseudomonadota</taxon>
        <taxon>Alphaproteobacteria</taxon>
        <taxon>Hyphomicrobiales</taxon>
        <taxon>Nitrobacteraceae</taxon>
        <taxon>Bradyrhizobium</taxon>
    </lineage>
</organism>
<accession>A0A4Y9L546</accession>
<dbReference type="AlphaFoldDB" id="A0A4Y9L546"/>
<evidence type="ECO:0000313" key="3">
    <source>
        <dbReference type="Proteomes" id="UP000297966"/>
    </source>
</evidence>
<proteinExistence type="predicted"/>
<name>A0A4Y9L546_9BRAD</name>
<comment type="caution">
    <text evidence="2">The sequence shown here is derived from an EMBL/GenBank/DDBJ whole genome shotgun (WGS) entry which is preliminary data.</text>
</comment>
<evidence type="ECO:0000256" key="1">
    <source>
        <dbReference type="SAM" id="MobiDB-lite"/>
    </source>
</evidence>
<keyword evidence="3" id="KW-1185">Reference proteome</keyword>
<dbReference type="Proteomes" id="UP000297966">
    <property type="component" value="Unassembled WGS sequence"/>
</dbReference>
<gene>
    <name evidence="2" type="ORF">E4K65_42790</name>
</gene>
<reference evidence="2 3" key="1">
    <citation type="submission" date="2019-03" db="EMBL/GenBank/DDBJ databases">
        <title>Bradyrhizobium diversity isolated from nodules of Chamaecrista fasciculata.</title>
        <authorList>
            <person name="Klepa M.S."/>
            <person name="Urquiaga M.O."/>
            <person name="Hungria M."/>
            <person name="Delamuta J.R."/>
        </authorList>
    </citation>
    <scope>NUCLEOTIDE SEQUENCE [LARGE SCALE GENOMIC DNA]</scope>
    <source>
        <strain evidence="2 3">CNPSo 3448</strain>
    </source>
</reference>
<feature type="region of interest" description="Disordered" evidence="1">
    <location>
        <begin position="1"/>
        <end position="20"/>
    </location>
</feature>
<dbReference type="EMBL" id="SPQT01000045">
    <property type="protein sequence ID" value="TFV37936.1"/>
    <property type="molecule type" value="Genomic_DNA"/>
</dbReference>
<evidence type="ECO:0000313" key="2">
    <source>
        <dbReference type="EMBL" id="TFV37936.1"/>
    </source>
</evidence>
<protein>
    <submittedName>
        <fullName evidence="2">Uncharacterized protein</fullName>
    </submittedName>
</protein>